<dbReference type="PANTHER" id="PTHR43903">
    <property type="entry name" value="NEUROLIGIN"/>
    <property type="match status" value="1"/>
</dbReference>
<evidence type="ECO:0000313" key="6">
    <source>
        <dbReference type="Proteomes" id="UP001195483"/>
    </source>
</evidence>
<dbReference type="SUPFAM" id="SSF53474">
    <property type="entry name" value="alpha/beta-Hydrolases"/>
    <property type="match status" value="1"/>
</dbReference>
<reference evidence="5" key="2">
    <citation type="journal article" date="2021" name="Genome Biol. Evol.">
        <title>Developing a high-quality reference genome for a parasitic bivalve with doubly uniparental inheritance (Bivalvia: Unionida).</title>
        <authorList>
            <person name="Smith C.H."/>
        </authorList>
    </citation>
    <scope>NUCLEOTIDE SEQUENCE</scope>
    <source>
        <strain evidence="5">CHS0354</strain>
        <tissue evidence="5">Mantle</tissue>
    </source>
</reference>
<dbReference type="InterPro" id="IPR002018">
    <property type="entry name" value="CarbesteraseB"/>
</dbReference>
<evidence type="ECO:0000313" key="5">
    <source>
        <dbReference type="EMBL" id="KAK3579042.1"/>
    </source>
</evidence>
<protein>
    <recommendedName>
        <fullName evidence="4">Carboxylesterase type B domain-containing protein</fullName>
    </recommendedName>
</protein>
<feature type="chain" id="PRO_5042197115" description="Carboxylesterase type B domain-containing protein" evidence="3">
    <location>
        <begin position="22"/>
        <end position="576"/>
    </location>
</feature>
<comment type="similarity">
    <text evidence="1">Belongs to the type-B carboxylesterase/lipase family.</text>
</comment>
<feature type="domain" description="Carboxylesterase type B" evidence="4">
    <location>
        <begin position="29"/>
        <end position="548"/>
    </location>
</feature>
<reference evidence="5" key="1">
    <citation type="journal article" date="2021" name="Genome Biol. Evol.">
        <title>A High-Quality Reference Genome for a Parasitic Bivalve with Doubly Uniparental Inheritance (Bivalvia: Unionida).</title>
        <authorList>
            <person name="Smith C.H."/>
        </authorList>
    </citation>
    <scope>NUCLEOTIDE SEQUENCE</scope>
    <source>
        <strain evidence="5">CHS0354</strain>
    </source>
</reference>
<evidence type="ECO:0000256" key="2">
    <source>
        <dbReference type="ARBA" id="ARBA00022729"/>
    </source>
</evidence>
<proteinExistence type="inferred from homology"/>
<dbReference type="Gene3D" id="3.40.50.1820">
    <property type="entry name" value="alpha/beta hydrolase"/>
    <property type="match status" value="1"/>
</dbReference>
<dbReference type="InterPro" id="IPR019819">
    <property type="entry name" value="Carboxylesterase_B_CS"/>
</dbReference>
<dbReference type="AlphaFoldDB" id="A0AAE0RSY1"/>
<name>A0AAE0RSY1_9BIVA</name>
<keyword evidence="2 3" id="KW-0732">Signal</keyword>
<dbReference type="Pfam" id="PF00135">
    <property type="entry name" value="COesterase"/>
    <property type="match status" value="1"/>
</dbReference>
<dbReference type="InterPro" id="IPR051093">
    <property type="entry name" value="Neuroligin/BSAL"/>
</dbReference>
<keyword evidence="6" id="KW-1185">Reference proteome</keyword>
<evidence type="ECO:0000259" key="4">
    <source>
        <dbReference type="Pfam" id="PF00135"/>
    </source>
</evidence>
<feature type="signal peptide" evidence="3">
    <location>
        <begin position="1"/>
        <end position="21"/>
    </location>
</feature>
<evidence type="ECO:0000256" key="1">
    <source>
        <dbReference type="ARBA" id="ARBA00005964"/>
    </source>
</evidence>
<organism evidence="5 6">
    <name type="scientific">Potamilus streckersoni</name>
    <dbReference type="NCBI Taxonomy" id="2493646"/>
    <lineage>
        <taxon>Eukaryota</taxon>
        <taxon>Metazoa</taxon>
        <taxon>Spiralia</taxon>
        <taxon>Lophotrochozoa</taxon>
        <taxon>Mollusca</taxon>
        <taxon>Bivalvia</taxon>
        <taxon>Autobranchia</taxon>
        <taxon>Heteroconchia</taxon>
        <taxon>Palaeoheterodonta</taxon>
        <taxon>Unionida</taxon>
        <taxon>Unionoidea</taxon>
        <taxon>Unionidae</taxon>
        <taxon>Ambleminae</taxon>
        <taxon>Lampsilini</taxon>
        <taxon>Potamilus</taxon>
    </lineage>
</organism>
<evidence type="ECO:0000256" key="3">
    <source>
        <dbReference type="SAM" id="SignalP"/>
    </source>
</evidence>
<sequence length="576" mass="65062">MGEYLYLTLFAVLFVYTESLAEDKIINHETTLGRLQGIVKTLNEENIYQFRRVPYAKPPVDELRYRLPIAAGPWQYKLDATQFGPSCMQYLLQNDAWLLPNQNVSEDCLFLNIYVPRELNKSNRKAAMIWIHGGGFTAGQGMLCDASYLALEGDVIVVTINYRLGLFGFLSTMDDFAPGNFGLWDQHLAMIWVKENIADYGGDPSNITIFGESAGGYSVGMHIISRMSRGLFQRAISESGTTLSPRALVTNALHVARRLGQILNCTNSSVHTDSKSLISCLRAKSAKDILERTSDALRHEPGVLSLINRVGPVMDGRFFEDFPENIIKNKTSMGRLVFDSVDLMAGTNNAEGGLFYFSLLGFQKQYQFNLSEGIPTKILCSLIANAFARDFYQNNSAVQSAICHRYTVNDISTANSLEEQGRQALSAYADMFFVAPTQETLVKHACGSKGKTFQYLFSKQPIYPWIQERPRWLIGANHAGELPFIFGLEAMYKPSVPRTEDEVKLSKKMMKYWTNFAKRGDPNGPLLPSWNEFGNDKRYYLNLSIDSRIMIDLWPDRMKLWLEDIPDILRQGQGIM</sequence>
<reference evidence="5" key="3">
    <citation type="submission" date="2023-05" db="EMBL/GenBank/DDBJ databases">
        <authorList>
            <person name="Smith C.H."/>
        </authorList>
    </citation>
    <scope>NUCLEOTIDE SEQUENCE</scope>
    <source>
        <strain evidence="5">CHS0354</strain>
        <tissue evidence="5">Mantle</tissue>
    </source>
</reference>
<dbReference type="PROSITE" id="PS00941">
    <property type="entry name" value="CARBOXYLESTERASE_B_2"/>
    <property type="match status" value="1"/>
</dbReference>
<gene>
    <name evidence="5" type="ORF">CHS0354_029898</name>
</gene>
<dbReference type="Proteomes" id="UP001195483">
    <property type="component" value="Unassembled WGS sequence"/>
</dbReference>
<dbReference type="InterPro" id="IPR029058">
    <property type="entry name" value="AB_hydrolase_fold"/>
</dbReference>
<comment type="caution">
    <text evidence="5">The sequence shown here is derived from an EMBL/GenBank/DDBJ whole genome shotgun (WGS) entry which is preliminary data.</text>
</comment>
<accession>A0AAE0RSY1</accession>
<dbReference type="EMBL" id="JAEAOA010001785">
    <property type="protein sequence ID" value="KAK3579042.1"/>
    <property type="molecule type" value="Genomic_DNA"/>
</dbReference>